<dbReference type="Gene3D" id="2.60.40.1120">
    <property type="entry name" value="Carboxypeptidase-like, regulatory domain"/>
    <property type="match status" value="1"/>
</dbReference>
<accession>A0ABY8PPE7</accession>
<gene>
    <name evidence="1" type="ORF">JRV97_08990</name>
</gene>
<proteinExistence type="predicted"/>
<dbReference type="InterPro" id="IPR013783">
    <property type="entry name" value="Ig-like_fold"/>
</dbReference>
<organism evidence="1 2">
    <name type="scientific">Marinitoga aeolica</name>
    <dbReference type="NCBI Taxonomy" id="2809031"/>
    <lineage>
        <taxon>Bacteria</taxon>
        <taxon>Thermotogati</taxon>
        <taxon>Thermotogota</taxon>
        <taxon>Thermotogae</taxon>
        <taxon>Petrotogales</taxon>
        <taxon>Petrotogaceae</taxon>
        <taxon>Marinitoga</taxon>
    </lineage>
</organism>
<dbReference type="PROSITE" id="PS51257">
    <property type="entry name" value="PROKAR_LIPOPROTEIN"/>
    <property type="match status" value="1"/>
</dbReference>
<protein>
    <submittedName>
        <fullName evidence="1">Carboxypeptidase regulatory-like domain-containing protein</fullName>
    </submittedName>
</protein>
<dbReference type="InterPro" id="IPR008969">
    <property type="entry name" value="CarboxyPept-like_regulatory"/>
</dbReference>
<evidence type="ECO:0000313" key="2">
    <source>
        <dbReference type="Proteomes" id="UP001232493"/>
    </source>
</evidence>
<name>A0ABY8PPE7_9BACT</name>
<dbReference type="SUPFAM" id="SSF49464">
    <property type="entry name" value="Carboxypeptidase regulatory domain-like"/>
    <property type="match status" value="1"/>
</dbReference>
<dbReference type="Proteomes" id="UP001232493">
    <property type="component" value="Chromosome"/>
</dbReference>
<reference evidence="1 2" key="1">
    <citation type="submission" date="2021-02" db="EMBL/GenBank/DDBJ databases">
        <title>Characterization of Marinitoga sp. nov. str. BP5-C20A.</title>
        <authorList>
            <person name="Erauso G."/>
            <person name="Postec A."/>
        </authorList>
    </citation>
    <scope>NUCLEOTIDE SEQUENCE [LARGE SCALE GENOMIC DNA]</scope>
    <source>
        <strain evidence="1 2">BP5-C20A</strain>
    </source>
</reference>
<dbReference type="RefSeq" id="WP_280998198.1">
    <property type="nucleotide sequence ID" value="NZ_CP069362.1"/>
</dbReference>
<sequence length="666" mass="76691">MGKKLFILILILISSFFLFSCERLQPVKEGTLKFIVKDKISEEPISGAQIKITQNGALKVSAFTDENGEYNFTLAEGEYNYEVTKLNYFPTNGNVKVYPNESRTVEVLLEPTENNPPTFIGYISPIDNQIVKTQKVDFEWNANDVENDTIYYNIYLKYVGNSFIKLNDVPLTDNTYTYEPPIKGQYQWKIELWDEPNIEHKIMVLEAPTFDYEPTSDSTINHKPTIVLKEPINGVTLENSEVIFTWEASDTDKDPLTFDLFLGKSHNSFTNIVSNYNKNTYSYSLESTGLYYWQVLVSDGKETTESNISSFTYNPPPNSPPVISLISPLDNATFDTNDIEFRWIATDTDNSTLNYKLLIGKTITNMSEVLSMDNMQNKEIKYSYKLSESGEFYWQVHVSDKINPPVKSEIRKFSISSQNKPPVISDFHKPDIPTVVGTTVSFEWNAYDPEGTPLNFDFYISDVKSDVENLIKNKYTKYNLKNKYLENIELDYSSTYYWRIVAKDDMYVIPGPVWSFEFVKKEEGELPDLYFNPIEIHTSINTQSSFTLKTSFTDNIYGFDIRFGYNPEFINIDTQDCVINNIFNDNNKFLPIKKIIEYPDHNEFIFTIISLNGNFELPENIITINFTPINNGETIIKFEKSTYIYGPNEPEIIFTIGGPITVTVSE</sequence>
<evidence type="ECO:0000313" key="1">
    <source>
        <dbReference type="EMBL" id="WGS64501.1"/>
    </source>
</evidence>
<keyword evidence="2" id="KW-1185">Reference proteome</keyword>
<dbReference type="Gene3D" id="2.60.40.10">
    <property type="entry name" value="Immunoglobulins"/>
    <property type="match status" value="2"/>
</dbReference>
<dbReference type="Pfam" id="PF13620">
    <property type="entry name" value="CarboxypepD_reg"/>
    <property type="match status" value="1"/>
</dbReference>
<dbReference type="EMBL" id="CP069362">
    <property type="protein sequence ID" value="WGS64501.1"/>
    <property type="molecule type" value="Genomic_DNA"/>
</dbReference>